<dbReference type="InParanoid" id="D8SL81"/>
<reference evidence="1 2" key="1">
    <citation type="journal article" date="2011" name="Science">
        <title>The Selaginella genome identifies genetic changes associated with the evolution of vascular plants.</title>
        <authorList>
            <person name="Banks J.A."/>
            <person name="Nishiyama T."/>
            <person name="Hasebe M."/>
            <person name="Bowman J.L."/>
            <person name="Gribskov M."/>
            <person name="dePamphilis C."/>
            <person name="Albert V.A."/>
            <person name="Aono N."/>
            <person name="Aoyama T."/>
            <person name="Ambrose B.A."/>
            <person name="Ashton N.W."/>
            <person name="Axtell M.J."/>
            <person name="Barker E."/>
            <person name="Barker M.S."/>
            <person name="Bennetzen J.L."/>
            <person name="Bonawitz N.D."/>
            <person name="Chapple C."/>
            <person name="Cheng C."/>
            <person name="Correa L.G."/>
            <person name="Dacre M."/>
            <person name="DeBarry J."/>
            <person name="Dreyer I."/>
            <person name="Elias M."/>
            <person name="Engstrom E.M."/>
            <person name="Estelle M."/>
            <person name="Feng L."/>
            <person name="Finet C."/>
            <person name="Floyd S.K."/>
            <person name="Frommer W.B."/>
            <person name="Fujita T."/>
            <person name="Gramzow L."/>
            <person name="Gutensohn M."/>
            <person name="Harholt J."/>
            <person name="Hattori M."/>
            <person name="Heyl A."/>
            <person name="Hirai T."/>
            <person name="Hiwatashi Y."/>
            <person name="Ishikawa M."/>
            <person name="Iwata M."/>
            <person name="Karol K.G."/>
            <person name="Koehler B."/>
            <person name="Kolukisaoglu U."/>
            <person name="Kubo M."/>
            <person name="Kurata T."/>
            <person name="Lalonde S."/>
            <person name="Li K."/>
            <person name="Li Y."/>
            <person name="Litt A."/>
            <person name="Lyons E."/>
            <person name="Manning G."/>
            <person name="Maruyama T."/>
            <person name="Michael T.P."/>
            <person name="Mikami K."/>
            <person name="Miyazaki S."/>
            <person name="Morinaga S."/>
            <person name="Murata T."/>
            <person name="Mueller-Roeber B."/>
            <person name="Nelson D.R."/>
            <person name="Obara M."/>
            <person name="Oguri Y."/>
            <person name="Olmstead R.G."/>
            <person name="Onodera N."/>
            <person name="Petersen B.L."/>
            <person name="Pils B."/>
            <person name="Prigge M."/>
            <person name="Rensing S.A."/>
            <person name="Riano-Pachon D.M."/>
            <person name="Roberts A.W."/>
            <person name="Sato Y."/>
            <person name="Scheller H.V."/>
            <person name="Schulz B."/>
            <person name="Schulz C."/>
            <person name="Shakirov E.V."/>
            <person name="Shibagaki N."/>
            <person name="Shinohara N."/>
            <person name="Shippen D.E."/>
            <person name="Soerensen I."/>
            <person name="Sotooka R."/>
            <person name="Sugimoto N."/>
            <person name="Sugita M."/>
            <person name="Sumikawa N."/>
            <person name="Tanurdzic M."/>
            <person name="Theissen G."/>
            <person name="Ulvskov P."/>
            <person name="Wakazuki S."/>
            <person name="Weng J.K."/>
            <person name="Willats W.W."/>
            <person name="Wipf D."/>
            <person name="Wolf P.G."/>
            <person name="Yang L."/>
            <person name="Zimmer A.D."/>
            <person name="Zhu Q."/>
            <person name="Mitros T."/>
            <person name="Hellsten U."/>
            <person name="Loque D."/>
            <person name="Otillar R."/>
            <person name="Salamov A."/>
            <person name="Schmutz J."/>
            <person name="Shapiro H."/>
            <person name="Lindquist E."/>
            <person name="Lucas S."/>
            <person name="Rokhsar D."/>
            <person name="Grigoriev I.V."/>
        </authorList>
    </citation>
    <scope>NUCLEOTIDE SEQUENCE [LARGE SCALE GENOMIC DNA]</scope>
</reference>
<organism evidence="2">
    <name type="scientific">Selaginella moellendorffii</name>
    <name type="common">Spikemoss</name>
    <dbReference type="NCBI Taxonomy" id="88036"/>
    <lineage>
        <taxon>Eukaryota</taxon>
        <taxon>Viridiplantae</taxon>
        <taxon>Streptophyta</taxon>
        <taxon>Embryophyta</taxon>
        <taxon>Tracheophyta</taxon>
        <taxon>Lycopodiopsida</taxon>
        <taxon>Selaginellales</taxon>
        <taxon>Selaginellaceae</taxon>
        <taxon>Selaginella</taxon>
    </lineage>
</organism>
<accession>D8SL81</accession>
<dbReference type="KEGG" id="smo:SELMODRAFT_423299"/>
<name>D8SL81_SELML</name>
<dbReference type="HOGENOM" id="CLU_1263400_0_0_1"/>
<dbReference type="Gramene" id="EFJ14733">
    <property type="protein sequence ID" value="EFJ14733"/>
    <property type="gene ID" value="SELMODRAFT_423299"/>
</dbReference>
<sequence length="219" mass="23508">MESAFPLQQLSTTAGISSSCSEKLLDKRLPSVDDLLDTLSAAADRSVLAAEAATEAERLAAVAAEEAADAYLAASAAVGTDEFARLKDIAEAAEKNTEALTSAAANAYKAYFLAYAQSMDASAAVEKAELDAAACDDQLEQEDAESKRSKIKRACRVPSVVPVSERLANDNVTKTATLLLKFLSWTDNAQAGYQAQKIRSRQRLCKTRLNTEFFIAMRN</sequence>
<dbReference type="AlphaFoldDB" id="D8SL81"/>
<protein>
    <submittedName>
        <fullName evidence="1">Uncharacterized protein</fullName>
    </submittedName>
</protein>
<dbReference type="EMBL" id="GL377626">
    <property type="protein sequence ID" value="EFJ14733.1"/>
    <property type="molecule type" value="Genomic_DNA"/>
</dbReference>
<gene>
    <name evidence="1" type="ORF">SELMODRAFT_423299</name>
</gene>
<keyword evidence="2" id="KW-1185">Reference proteome</keyword>
<proteinExistence type="predicted"/>
<evidence type="ECO:0000313" key="1">
    <source>
        <dbReference type="EMBL" id="EFJ14733.1"/>
    </source>
</evidence>
<dbReference type="Proteomes" id="UP000001514">
    <property type="component" value="Unassembled WGS sequence"/>
</dbReference>
<evidence type="ECO:0000313" key="2">
    <source>
        <dbReference type="Proteomes" id="UP000001514"/>
    </source>
</evidence>